<organism evidence="6 7">
    <name type="scientific">Treponema denticola</name>
    <dbReference type="NCBI Taxonomy" id="158"/>
    <lineage>
        <taxon>Bacteria</taxon>
        <taxon>Pseudomonadati</taxon>
        <taxon>Spirochaetota</taxon>
        <taxon>Spirochaetia</taxon>
        <taxon>Spirochaetales</taxon>
        <taxon>Treponemataceae</taxon>
        <taxon>Treponema</taxon>
    </lineage>
</organism>
<dbReference type="InterPro" id="IPR003439">
    <property type="entry name" value="ABC_transporter-like_ATP-bd"/>
</dbReference>
<evidence type="ECO:0000259" key="5">
    <source>
        <dbReference type="PROSITE" id="PS50893"/>
    </source>
</evidence>
<dbReference type="InterPro" id="IPR027417">
    <property type="entry name" value="P-loop_NTPase"/>
</dbReference>
<sequence length="221" mass="25739">MLELKNISKTYKNARKKDFEAIKNISFYINKKETVGLIGDSGSGKTTIGQIITSLIMPSKGEMFFENLPLKYPVKRETRRKIQILFQHPEISFNPKLHIIESLKEPYRIYLKEKGTEKIIRDIKELGLREEHLYRYPRELSGGELQRLALARILSITPQLIVLDEPTGMLDSVSQAQIIHLLKEYQNTHQSSYLFISHDKILAEQFCDRLLYINEGRLDCE</sequence>
<dbReference type="GO" id="GO:0005524">
    <property type="term" value="F:ATP binding"/>
    <property type="evidence" value="ECO:0007669"/>
    <property type="project" value="UniProtKB-KW"/>
</dbReference>
<keyword evidence="3" id="KW-0547">Nucleotide-binding</keyword>
<name>A0A9Q9BED4_TREDN</name>
<dbReference type="InterPro" id="IPR050319">
    <property type="entry name" value="ABC_transp_ATP-bind"/>
</dbReference>
<reference evidence="6" key="1">
    <citation type="submission" date="2020-04" db="EMBL/GenBank/DDBJ databases">
        <title>Comparative genomics of oral phylogroup-2 Treponema strains.</title>
        <authorList>
            <person name="Zeng H."/>
            <person name="Chan Y.K."/>
            <person name="Watt R.M."/>
        </authorList>
    </citation>
    <scope>NUCLEOTIDE SEQUENCE</scope>
    <source>
        <strain evidence="6">OMZ 905</strain>
    </source>
</reference>
<dbReference type="PANTHER" id="PTHR43776:SF7">
    <property type="entry name" value="D,D-DIPEPTIDE TRANSPORT ATP-BINDING PROTEIN DDPF-RELATED"/>
    <property type="match status" value="1"/>
</dbReference>
<evidence type="ECO:0000256" key="4">
    <source>
        <dbReference type="ARBA" id="ARBA00022840"/>
    </source>
</evidence>
<protein>
    <submittedName>
        <fullName evidence="6">ABC transporter ATP-binding protein</fullName>
    </submittedName>
</protein>
<gene>
    <name evidence="6" type="ORF">E4N86_09455</name>
</gene>
<dbReference type="CDD" id="cd03257">
    <property type="entry name" value="ABC_NikE_OppD_transporters"/>
    <property type="match status" value="1"/>
</dbReference>
<dbReference type="PANTHER" id="PTHR43776">
    <property type="entry name" value="TRANSPORT ATP-BINDING PROTEIN"/>
    <property type="match status" value="1"/>
</dbReference>
<dbReference type="RefSeq" id="WP_253717658.1">
    <property type="nucleotide sequence ID" value="NZ_CP051522.1"/>
</dbReference>
<dbReference type="PROSITE" id="PS00211">
    <property type="entry name" value="ABC_TRANSPORTER_1"/>
    <property type="match status" value="1"/>
</dbReference>
<dbReference type="SUPFAM" id="SSF52540">
    <property type="entry name" value="P-loop containing nucleoside triphosphate hydrolases"/>
    <property type="match status" value="1"/>
</dbReference>
<evidence type="ECO:0000256" key="3">
    <source>
        <dbReference type="ARBA" id="ARBA00022741"/>
    </source>
</evidence>
<keyword evidence="2" id="KW-0813">Transport</keyword>
<dbReference type="EMBL" id="CP051635">
    <property type="protein sequence ID" value="UTD00911.1"/>
    <property type="molecule type" value="Genomic_DNA"/>
</dbReference>
<evidence type="ECO:0000313" key="7">
    <source>
        <dbReference type="Proteomes" id="UP001056981"/>
    </source>
</evidence>
<dbReference type="PROSITE" id="PS50893">
    <property type="entry name" value="ABC_TRANSPORTER_2"/>
    <property type="match status" value="1"/>
</dbReference>
<feature type="domain" description="ABC transporter" evidence="5">
    <location>
        <begin position="2"/>
        <end position="221"/>
    </location>
</feature>
<dbReference type="InterPro" id="IPR003593">
    <property type="entry name" value="AAA+_ATPase"/>
</dbReference>
<dbReference type="Proteomes" id="UP001056981">
    <property type="component" value="Chromosome"/>
</dbReference>
<comment type="similarity">
    <text evidence="1">Belongs to the ABC transporter superfamily.</text>
</comment>
<dbReference type="GO" id="GO:0055085">
    <property type="term" value="P:transmembrane transport"/>
    <property type="evidence" value="ECO:0007669"/>
    <property type="project" value="UniProtKB-ARBA"/>
</dbReference>
<accession>A0A9Q9BED4</accession>
<evidence type="ECO:0000256" key="2">
    <source>
        <dbReference type="ARBA" id="ARBA00022448"/>
    </source>
</evidence>
<evidence type="ECO:0000313" key="6">
    <source>
        <dbReference type="EMBL" id="UTD00911.1"/>
    </source>
</evidence>
<dbReference type="SMART" id="SM00382">
    <property type="entry name" value="AAA"/>
    <property type="match status" value="1"/>
</dbReference>
<evidence type="ECO:0000256" key="1">
    <source>
        <dbReference type="ARBA" id="ARBA00005417"/>
    </source>
</evidence>
<dbReference type="Gene3D" id="3.40.50.300">
    <property type="entry name" value="P-loop containing nucleotide triphosphate hydrolases"/>
    <property type="match status" value="1"/>
</dbReference>
<dbReference type="InterPro" id="IPR017871">
    <property type="entry name" value="ABC_transporter-like_CS"/>
</dbReference>
<keyword evidence="4 6" id="KW-0067">ATP-binding</keyword>
<dbReference type="GO" id="GO:0016887">
    <property type="term" value="F:ATP hydrolysis activity"/>
    <property type="evidence" value="ECO:0007669"/>
    <property type="project" value="InterPro"/>
</dbReference>
<proteinExistence type="inferred from homology"/>
<dbReference type="AlphaFoldDB" id="A0A9Q9BED4"/>
<dbReference type="Pfam" id="PF00005">
    <property type="entry name" value="ABC_tran"/>
    <property type="match status" value="1"/>
</dbReference>